<proteinExistence type="predicted"/>
<organism evidence="1 2">
    <name type="scientific">Bacillus cereus ISP2954</name>
    <dbReference type="NCBI Taxonomy" id="1053215"/>
    <lineage>
        <taxon>Bacteria</taxon>
        <taxon>Bacillati</taxon>
        <taxon>Bacillota</taxon>
        <taxon>Bacilli</taxon>
        <taxon>Bacillales</taxon>
        <taxon>Bacillaceae</taxon>
        <taxon>Bacillus</taxon>
        <taxon>Bacillus cereus group</taxon>
    </lineage>
</organism>
<accession>A0A9W5VHL2</accession>
<sequence>MMKTFTVTYTETKVYEGIVEAETLEQAADRVRDGYVEEEVLVEKDITIDELKLEQTEEPDNVRSLVINYGELSFTNFEHAVNVLSEEYGFEGEAWEMVVASGDLEILCEFLSEDGISAEIE</sequence>
<reference evidence="1 2" key="1">
    <citation type="submission" date="2012-12" db="EMBL/GenBank/DDBJ databases">
        <title>The Genome Sequence of Bacillus cereus ISP2954.</title>
        <authorList>
            <consortium name="The Broad Institute Genome Sequencing Platform"/>
            <consortium name="The Broad Institute Genome Sequencing Center for Infectious Disease"/>
            <person name="Feldgarden M."/>
            <person name="Van der Auwera G.A."/>
            <person name="Mahillon J."/>
            <person name="Duprez V."/>
            <person name="Timmery S."/>
            <person name="Mattelet C."/>
            <person name="Dierick K."/>
            <person name="Sun M."/>
            <person name="Yu Z."/>
            <person name="Zhu L."/>
            <person name="Hu X."/>
            <person name="Shank E.B."/>
            <person name="Swiecicka I."/>
            <person name="Hansen B.M."/>
            <person name="Andrup L."/>
            <person name="Walker B."/>
            <person name="Young S.K."/>
            <person name="Zeng Q."/>
            <person name="Gargeya S."/>
            <person name="Fitzgerald M."/>
            <person name="Haas B."/>
            <person name="Abouelleil A."/>
            <person name="Alvarado L."/>
            <person name="Arachchi H.M."/>
            <person name="Berlin A.M."/>
            <person name="Chapman S.B."/>
            <person name="Dewar J."/>
            <person name="Goldberg J."/>
            <person name="Griggs A."/>
            <person name="Gujja S."/>
            <person name="Hansen M."/>
            <person name="Howarth C."/>
            <person name="Imamovic A."/>
            <person name="Larimer J."/>
            <person name="McCowan C."/>
            <person name="Murphy C."/>
            <person name="Neiman D."/>
            <person name="Pearson M."/>
            <person name="Priest M."/>
            <person name="Roberts A."/>
            <person name="Saif S."/>
            <person name="Shea T."/>
            <person name="Sisk P."/>
            <person name="Sykes S."/>
            <person name="Wortman J."/>
            <person name="Nusbaum C."/>
            <person name="Birren B."/>
        </authorList>
    </citation>
    <scope>NUCLEOTIDE SEQUENCE [LARGE SCALE GENOMIC DNA]</scope>
    <source>
        <strain evidence="1 2">ISP2954</strain>
    </source>
</reference>
<dbReference type="AlphaFoldDB" id="A0A9W5VHL2"/>
<name>A0A9W5VHL2_BACCE</name>
<comment type="caution">
    <text evidence="1">The sequence shown here is derived from an EMBL/GenBank/DDBJ whole genome shotgun (WGS) entry which is preliminary data.</text>
</comment>
<dbReference type="Proteomes" id="UP000013989">
    <property type="component" value="Unassembled WGS sequence"/>
</dbReference>
<dbReference type="EMBL" id="AHEJ01000013">
    <property type="protein sequence ID" value="EOP74003.1"/>
    <property type="molecule type" value="Genomic_DNA"/>
</dbReference>
<protein>
    <submittedName>
        <fullName evidence="1">Uncharacterized protein</fullName>
    </submittedName>
</protein>
<gene>
    <name evidence="1" type="ORF">IGU_05766</name>
</gene>
<evidence type="ECO:0000313" key="1">
    <source>
        <dbReference type="EMBL" id="EOP74003.1"/>
    </source>
</evidence>
<evidence type="ECO:0000313" key="2">
    <source>
        <dbReference type="Proteomes" id="UP000013989"/>
    </source>
</evidence>